<dbReference type="PANTHER" id="PTHR30146:SF153">
    <property type="entry name" value="LACTOSE OPERON REPRESSOR"/>
    <property type="match status" value="1"/>
</dbReference>
<keyword evidence="2 5" id="KW-0238">DNA-binding</keyword>
<dbReference type="EMBL" id="JBHRST010000020">
    <property type="protein sequence ID" value="MFC3098666.1"/>
    <property type="molecule type" value="Genomic_DNA"/>
</dbReference>
<dbReference type="CDD" id="cd01392">
    <property type="entry name" value="HTH_LacI"/>
    <property type="match status" value="1"/>
</dbReference>
<dbReference type="InterPro" id="IPR046335">
    <property type="entry name" value="LacI/GalR-like_sensor"/>
</dbReference>
<dbReference type="Proteomes" id="UP001595456">
    <property type="component" value="Unassembled WGS sequence"/>
</dbReference>
<dbReference type="Gene3D" id="1.10.260.40">
    <property type="entry name" value="lambda repressor-like DNA-binding domains"/>
    <property type="match status" value="1"/>
</dbReference>
<dbReference type="Gene3D" id="3.40.50.2300">
    <property type="match status" value="2"/>
</dbReference>
<evidence type="ECO:0000256" key="2">
    <source>
        <dbReference type="ARBA" id="ARBA00023125"/>
    </source>
</evidence>
<dbReference type="CDD" id="cd01545">
    <property type="entry name" value="PBP1_SalR"/>
    <property type="match status" value="1"/>
</dbReference>
<evidence type="ECO:0000256" key="3">
    <source>
        <dbReference type="ARBA" id="ARBA00023163"/>
    </source>
</evidence>
<feature type="domain" description="HTH lacI-type" evidence="4">
    <location>
        <begin position="7"/>
        <end position="61"/>
    </location>
</feature>
<accession>A0ABV7EA15</accession>
<organism evidence="5 6">
    <name type="scientific">Alteraurantiacibacter palmitatis</name>
    <dbReference type="NCBI Taxonomy" id="2054628"/>
    <lineage>
        <taxon>Bacteria</taxon>
        <taxon>Pseudomonadati</taxon>
        <taxon>Pseudomonadota</taxon>
        <taxon>Alphaproteobacteria</taxon>
        <taxon>Sphingomonadales</taxon>
        <taxon>Erythrobacteraceae</taxon>
        <taxon>Alteraurantiacibacter</taxon>
    </lineage>
</organism>
<dbReference type="SUPFAM" id="SSF53822">
    <property type="entry name" value="Periplasmic binding protein-like I"/>
    <property type="match status" value="1"/>
</dbReference>
<comment type="caution">
    <text evidence="5">The sequence shown here is derived from an EMBL/GenBank/DDBJ whole genome shotgun (WGS) entry which is preliminary data.</text>
</comment>
<dbReference type="PANTHER" id="PTHR30146">
    <property type="entry name" value="LACI-RELATED TRANSCRIPTIONAL REPRESSOR"/>
    <property type="match status" value="1"/>
</dbReference>
<proteinExistence type="predicted"/>
<dbReference type="InterPro" id="IPR010982">
    <property type="entry name" value="Lambda_DNA-bd_dom_sf"/>
</dbReference>
<dbReference type="PROSITE" id="PS50932">
    <property type="entry name" value="HTH_LACI_2"/>
    <property type="match status" value="1"/>
</dbReference>
<keyword evidence="6" id="KW-1185">Reference proteome</keyword>
<dbReference type="Pfam" id="PF00356">
    <property type="entry name" value="LacI"/>
    <property type="match status" value="1"/>
</dbReference>
<keyword evidence="3" id="KW-0804">Transcription</keyword>
<dbReference type="Pfam" id="PF13377">
    <property type="entry name" value="Peripla_BP_3"/>
    <property type="match status" value="1"/>
</dbReference>
<dbReference type="GO" id="GO:0003677">
    <property type="term" value="F:DNA binding"/>
    <property type="evidence" value="ECO:0007669"/>
    <property type="project" value="UniProtKB-KW"/>
</dbReference>
<evidence type="ECO:0000259" key="4">
    <source>
        <dbReference type="PROSITE" id="PS50932"/>
    </source>
</evidence>
<keyword evidence="1" id="KW-0805">Transcription regulation</keyword>
<dbReference type="InterPro" id="IPR000843">
    <property type="entry name" value="HTH_LacI"/>
</dbReference>
<dbReference type="SUPFAM" id="SSF47413">
    <property type="entry name" value="lambda repressor-like DNA-binding domains"/>
    <property type="match status" value="1"/>
</dbReference>
<sequence length="356" mass="37928">MASRASVTIEHVAQAAGVSRQTVSRVINKGPNVKPEVRERVEAAIAALGYVPNLSARRMGGGKSYLILAVNDRQRTIENWRAGRGNDWVDQMLHGGITECEKHGYHLIFELIDTDPATAPRQLSNAIAALRPDGVILTPPHSDNEELPVLLAERGIPCARIGRRPGTQFIDVFMDEEEAAAEITARLIALGHMRLAFIAGSPEYGNSTKRLAGFSRALAASGLGEAAGCVAKGNFRFADAAQEIERLLTRADPPTALIAENDEMAFAAMHVADRLGLEVPQQLSIASFEDTPGVRFSVPPLTAIRQPTAEMIAAACSQLIAASAGGPAHGSIKLPYRLVERATTGPAPAPAKRKTG</sequence>
<reference evidence="6" key="1">
    <citation type="journal article" date="2019" name="Int. J. Syst. Evol. Microbiol.">
        <title>The Global Catalogue of Microorganisms (GCM) 10K type strain sequencing project: providing services to taxonomists for standard genome sequencing and annotation.</title>
        <authorList>
            <consortium name="The Broad Institute Genomics Platform"/>
            <consortium name="The Broad Institute Genome Sequencing Center for Infectious Disease"/>
            <person name="Wu L."/>
            <person name="Ma J."/>
        </authorList>
    </citation>
    <scope>NUCLEOTIDE SEQUENCE [LARGE SCALE GENOMIC DNA]</scope>
    <source>
        <strain evidence="6">KCTC 52607</strain>
    </source>
</reference>
<evidence type="ECO:0000256" key="1">
    <source>
        <dbReference type="ARBA" id="ARBA00023015"/>
    </source>
</evidence>
<dbReference type="InterPro" id="IPR028082">
    <property type="entry name" value="Peripla_BP_I"/>
</dbReference>
<protein>
    <submittedName>
        <fullName evidence="5">LacI family DNA-binding transcriptional regulator</fullName>
    </submittedName>
</protein>
<evidence type="ECO:0000313" key="6">
    <source>
        <dbReference type="Proteomes" id="UP001595456"/>
    </source>
</evidence>
<evidence type="ECO:0000313" key="5">
    <source>
        <dbReference type="EMBL" id="MFC3098666.1"/>
    </source>
</evidence>
<dbReference type="SMART" id="SM00354">
    <property type="entry name" value="HTH_LACI"/>
    <property type="match status" value="1"/>
</dbReference>
<name>A0ABV7EA15_9SPHN</name>
<dbReference type="RefSeq" id="WP_336926399.1">
    <property type="nucleotide sequence ID" value="NZ_JBANRO010000007.1"/>
</dbReference>
<gene>
    <name evidence="5" type="ORF">ACFODU_12795</name>
</gene>